<evidence type="ECO:0000256" key="1">
    <source>
        <dbReference type="SAM" id="MobiDB-lite"/>
    </source>
</evidence>
<dbReference type="EMBL" id="JAQYXP010000004">
    <property type="protein sequence ID" value="MEN3237930.1"/>
    <property type="molecule type" value="Genomic_DNA"/>
</dbReference>
<evidence type="ECO:0000313" key="2">
    <source>
        <dbReference type="EMBL" id="MEN3237930.1"/>
    </source>
</evidence>
<name>A0ABV0A3N0_9HYPH</name>
<evidence type="ECO:0000313" key="3">
    <source>
        <dbReference type="Proteomes" id="UP001407347"/>
    </source>
</evidence>
<feature type="region of interest" description="Disordered" evidence="1">
    <location>
        <begin position="81"/>
        <end position="101"/>
    </location>
</feature>
<dbReference type="Proteomes" id="UP001407347">
    <property type="component" value="Unassembled WGS sequence"/>
</dbReference>
<dbReference type="RefSeq" id="WP_346013443.1">
    <property type="nucleotide sequence ID" value="NZ_JAQYXP010000004.1"/>
</dbReference>
<sequence length="101" mass="11399">MNALDLITDHPVLTVKRPAGPLNLIVARANRAVDQLVEADTLSERKVYARHRIFAATEVLTIVTRTFGHPLARNKLVNRVERKPRRAAEGEGRRSDSTSFW</sequence>
<comment type="caution">
    <text evidence="2">The sequence shown here is derived from an EMBL/GenBank/DDBJ whole genome shotgun (WGS) entry which is preliminary data.</text>
</comment>
<accession>A0ABV0A3N0</accession>
<organism evidence="2 3">
    <name type="scientific">Methylobacterium ajmalii</name>
    <dbReference type="NCBI Taxonomy" id="2738439"/>
    <lineage>
        <taxon>Bacteria</taxon>
        <taxon>Pseudomonadati</taxon>
        <taxon>Pseudomonadota</taxon>
        <taxon>Alphaproteobacteria</taxon>
        <taxon>Hyphomicrobiales</taxon>
        <taxon>Methylobacteriaceae</taxon>
        <taxon>Methylobacterium</taxon>
    </lineage>
</organism>
<protein>
    <submittedName>
        <fullName evidence="2">Uncharacterized protein</fullName>
    </submittedName>
</protein>
<proteinExistence type="predicted"/>
<reference evidence="2 3" key="1">
    <citation type="journal article" date="2023" name="PLoS ONE">
        <title>Complete genome assembly of Hawai'i environmental nontuberculous mycobacteria reveals unexpected co-isolation with methylobacteria.</title>
        <authorList>
            <person name="Hendrix J."/>
            <person name="Epperson L.E."/>
            <person name="Tong E.I."/>
            <person name="Chan Y.L."/>
            <person name="Hasan N.A."/>
            <person name="Dawrs S.N."/>
            <person name="Norton G.J."/>
            <person name="Virdi R."/>
            <person name="Crooks J.L."/>
            <person name="Chan E.D."/>
            <person name="Honda J.R."/>
            <person name="Strong M."/>
        </authorList>
    </citation>
    <scope>NUCLEOTIDE SEQUENCE [LARGE SCALE GENOMIC DNA]</scope>
    <source>
        <strain evidence="2 3">NJH_HI04-1</strain>
    </source>
</reference>
<gene>
    <name evidence="2" type="ORF">PUR29_31165</name>
</gene>
<keyword evidence="3" id="KW-1185">Reference proteome</keyword>